<evidence type="ECO:0000256" key="1">
    <source>
        <dbReference type="ARBA" id="ARBA00004651"/>
    </source>
</evidence>
<reference evidence="8" key="1">
    <citation type="submission" date="2017-10" db="EMBL/GenBank/DDBJ databases">
        <title>Draft genome sequence of the planktic cyanobacteria Tychonema bourrellyi isolated from alpine lentic freshwater.</title>
        <authorList>
            <person name="Tett A."/>
            <person name="Armanini F."/>
            <person name="Asnicar F."/>
            <person name="Boscaini A."/>
            <person name="Pasolli E."/>
            <person name="Zolfo M."/>
            <person name="Donati C."/>
            <person name="Salmaso N."/>
            <person name="Segata N."/>
        </authorList>
    </citation>
    <scope>NUCLEOTIDE SEQUENCE</scope>
    <source>
        <strain evidence="8">FEM_GT703</strain>
    </source>
</reference>
<comment type="similarity">
    <text evidence="2">Belongs to the polysaccharide synthase family.</text>
</comment>
<feature type="transmembrane region" description="Helical" evidence="7">
    <location>
        <begin position="173"/>
        <end position="195"/>
    </location>
</feature>
<name>A0A2G4EXG7_9CYAN</name>
<feature type="transmembrane region" description="Helical" evidence="7">
    <location>
        <begin position="114"/>
        <end position="135"/>
    </location>
</feature>
<feature type="transmembrane region" description="Helical" evidence="7">
    <location>
        <begin position="357"/>
        <end position="377"/>
    </location>
</feature>
<evidence type="ECO:0000256" key="6">
    <source>
        <dbReference type="ARBA" id="ARBA00023136"/>
    </source>
</evidence>
<feature type="transmembrane region" description="Helical" evidence="7">
    <location>
        <begin position="324"/>
        <end position="345"/>
    </location>
</feature>
<keyword evidence="4 7" id="KW-0812">Transmembrane</keyword>
<dbReference type="Proteomes" id="UP000226442">
    <property type="component" value="Unassembled WGS sequence"/>
</dbReference>
<feature type="transmembrane region" description="Helical" evidence="7">
    <location>
        <begin position="91"/>
        <end position="108"/>
    </location>
</feature>
<sequence>MSSEKKLAIKGAAWTIVSYGGSQIIRFGSNLILTRLLLPELFGLVGLAYVFIVGVHLFSDIGLGPSIIQNKRGEDPEFVNTAWTMQVIRSLFIWFCLMLITWPVANFYQEPRLLWLIPAISINTLIGGFNSTAIFSLNRKMSVKQVVIFEFGTQIISTTVMIVWALLNPSIWAILAGGLSGSLVELIWGHFLITGKSNRFAWDKSAVKEIFSYGKWIFLSTLLFFLCSQADRLVLAKIFDLTMLGIYGIAFTLSDMPRQVIIAIGGKVIFPSISMLADLPREELRAKILNNRNLILIPLAIGLAIFVSFGDQLILILYRKEYVAASWMLPILALGIWHTTLHNLMNSCLLAVGKSQYGALGNFATFLSISIGIPIGYHFMGNLGAVIAVAVGDIPTYLVISYGLWKEGLFCFWQDMKLTALFLSVLATILVCRYHFGGGLPIDRLFQ</sequence>
<evidence type="ECO:0000313" key="8">
    <source>
        <dbReference type="EMBL" id="PHX53847.1"/>
    </source>
</evidence>
<keyword evidence="5 7" id="KW-1133">Transmembrane helix</keyword>
<dbReference type="Pfam" id="PF13440">
    <property type="entry name" value="Polysacc_synt_3"/>
    <property type="match status" value="1"/>
</dbReference>
<dbReference type="RefSeq" id="WP_096828691.1">
    <property type="nucleotide sequence ID" value="NZ_NXIB02000149.1"/>
</dbReference>
<evidence type="ECO:0000256" key="5">
    <source>
        <dbReference type="ARBA" id="ARBA00022989"/>
    </source>
</evidence>
<evidence type="ECO:0000256" key="4">
    <source>
        <dbReference type="ARBA" id="ARBA00022692"/>
    </source>
</evidence>
<feature type="transmembrane region" description="Helical" evidence="7">
    <location>
        <begin position="294"/>
        <end position="318"/>
    </location>
</feature>
<dbReference type="PANTHER" id="PTHR30250">
    <property type="entry name" value="PST FAMILY PREDICTED COLANIC ACID TRANSPORTER"/>
    <property type="match status" value="1"/>
</dbReference>
<dbReference type="OrthoDB" id="9770347at2"/>
<accession>A0A2G4EXG7</accession>
<comment type="caution">
    <text evidence="8">The sequence shown here is derived from an EMBL/GenBank/DDBJ whole genome shotgun (WGS) entry which is preliminary data.</text>
</comment>
<keyword evidence="3" id="KW-1003">Cell membrane</keyword>
<evidence type="ECO:0000256" key="3">
    <source>
        <dbReference type="ARBA" id="ARBA00022475"/>
    </source>
</evidence>
<dbReference type="PANTHER" id="PTHR30250:SF10">
    <property type="entry name" value="LIPOPOLYSACCHARIDE BIOSYNTHESIS PROTEIN WZXC"/>
    <property type="match status" value="1"/>
</dbReference>
<dbReference type="InterPro" id="IPR050833">
    <property type="entry name" value="Poly_Biosynth_Transport"/>
</dbReference>
<feature type="transmembrane region" description="Helical" evidence="7">
    <location>
        <begin position="417"/>
        <end position="436"/>
    </location>
</feature>
<organism evidence="8 9">
    <name type="scientific">Tychonema bourrellyi FEM_GT703</name>
    <dbReference type="NCBI Taxonomy" id="2040638"/>
    <lineage>
        <taxon>Bacteria</taxon>
        <taxon>Bacillati</taxon>
        <taxon>Cyanobacteriota</taxon>
        <taxon>Cyanophyceae</taxon>
        <taxon>Oscillatoriophycideae</taxon>
        <taxon>Oscillatoriales</taxon>
        <taxon>Microcoleaceae</taxon>
        <taxon>Tychonema</taxon>
    </lineage>
</organism>
<feature type="transmembrane region" description="Helical" evidence="7">
    <location>
        <begin position="147"/>
        <end position="167"/>
    </location>
</feature>
<dbReference type="GO" id="GO:0005886">
    <property type="term" value="C:plasma membrane"/>
    <property type="evidence" value="ECO:0007669"/>
    <property type="project" value="UniProtKB-SubCell"/>
</dbReference>
<dbReference type="EMBL" id="NXIB02000149">
    <property type="protein sequence ID" value="PHX53847.1"/>
    <property type="molecule type" value="Genomic_DNA"/>
</dbReference>
<dbReference type="AlphaFoldDB" id="A0A2G4EXG7"/>
<feature type="transmembrane region" description="Helical" evidence="7">
    <location>
        <begin position="259"/>
        <end position="279"/>
    </location>
</feature>
<feature type="transmembrane region" description="Helical" evidence="7">
    <location>
        <begin position="41"/>
        <end position="63"/>
    </location>
</feature>
<keyword evidence="6 7" id="KW-0472">Membrane</keyword>
<protein>
    <submittedName>
        <fullName evidence="8">Polysaccharide biosynthesis protein</fullName>
    </submittedName>
</protein>
<evidence type="ECO:0000256" key="7">
    <source>
        <dbReference type="SAM" id="Phobius"/>
    </source>
</evidence>
<feature type="transmembrane region" description="Helical" evidence="7">
    <location>
        <begin position="383"/>
        <end position="405"/>
    </location>
</feature>
<evidence type="ECO:0000256" key="2">
    <source>
        <dbReference type="ARBA" id="ARBA00007430"/>
    </source>
</evidence>
<gene>
    <name evidence="8" type="ORF">CP500_019310</name>
</gene>
<comment type="subcellular location">
    <subcellularLocation>
        <location evidence="1">Cell membrane</location>
        <topology evidence="1">Multi-pass membrane protein</topology>
    </subcellularLocation>
</comment>
<keyword evidence="9" id="KW-1185">Reference proteome</keyword>
<proteinExistence type="inferred from homology"/>
<evidence type="ECO:0000313" key="9">
    <source>
        <dbReference type="Proteomes" id="UP000226442"/>
    </source>
</evidence>